<keyword evidence="2 5" id="KW-0808">Transferase</keyword>
<evidence type="ECO:0000256" key="3">
    <source>
        <dbReference type="ARBA" id="ARBA00022777"/>
    </source>
</evidence>
<dbReference type="Proteomes" id="UP000224974">
    <property type="component" value="Unassembled WGS sequence"/>
</dbReference>
<dbReference type="InterPro" id="IPR003964">
    <property type="entry name" value="Carb_kinase"/>
</dbReference>
<accession>A0A2C6DMH2</accession>
<dbReference type="Gene3D" id="3.40.1160.10">
    <property type="entry name" value="Acetylglutamate kinase-like"/>
    <property type="match status" value="1"/>
</dbReference>
<dbReference type="Proteomes" id="UP000373449">
    <property type="component" value="Unassembled WGS sequence"/>
</dbReference>
<evidence type="ECO:0000256" key="5">
    <source>
        <dbReference type="PIRNR" id="PIRNR000723"/>
    </source>
</evidence>
<dbReference type="RefSeq" id="WP_036015223.1">
    <property type="nucleotide sequence ID" value="NZ_CAADJA010000002.1"/>
</dbReference>
<evidence type="ECO:0000313" key="9">
    <source>
        <dbReference type="Proteomes" id="UP000224974"/>
    </source>
</evidence>
<evidence type="ECO:0000313" key="10">
    <source>
        <dbReference type="Proteomes" id="UP000373449"/>
    </source>
</evidence>
<dbReference type="EMBL" id="CAADJA010000002">
    <property type="protein sequence ID" value="VFS49599.1"/>
    <property type="molecule type" value="Genomic_DNA"/>
</dbReference>
<reference evidence="8 10" key="3">
    <citation type="submission" date="2019-03" db="EMBL/GenBank/DDBJ databases">
        <authorList>
            <consortium name="Pathogen Informatics"/>
        </authorList>
    </citation>
    <scope>NUCLEOTIDE SEQUENCE [LARGE SCALE GENOMIC DNA]</scope>
    <source>
        <strain evidence="8 10">NCTC12282</strain>
    </source>
</reference>
<dbReference type="STRING" id="1111728.GCA_000427805_04243"/>
<dbReference type="NCBIfam" id="TIGR00746">
    <property type="entry name" value="arcC"/>
    <property type="match status" value="1"/>
</dbReference>
<evidence type="ECO:0000259" key="6">
    <source>
        <dbReference type="Pfam" id="PF00696"/>
    </source>
</evidence>
<evidence type="ECO:0000256" key="1">
    <source>
        <dbReference type="ARBA" id="ARBA00011066"/>
    </source>
</evidence>
<dbReference type="GO" id="GO:0005829">
    <property type="term" value="C:cytosol"/>
    <property type="evidence" value="ECO:0007669"/>
    <property type="project" value="TreeGrafter"/>
</dbReference>
<name>A0A2C6DMH2_9GAMM</name>
<dbReference type="OrthoDB" id="9766717at2"/>
<protein>
    <recommendedName>
        <fullName evidence="4 5">Carbamate kinase</fullName>
    </recommendedName>
</protein>
<comment type="similarity">
    <text evidence="1 5">Belongs to the carbamate kinase family.</text>
</comment>
<dbReference type="CDD" id="cd04235">
    <property type="entry name" value="AAK_CK"/>
    <property type="match status" value="1"/>
</dbReference>
<dbReference type="PIRSF" id="PIRSF000723">
    <property type="entry name" value="Carbamate_kin"/>
    <property type="match status" value="1"/>
</dbReference>
<dbReference type="EMBL" id="PDDX01000001">
    <property type="protein sequence ID" value="PHI30417.1"/>
    <property type="molecule type" value="Genomic_DNA"/>
</dbReference>
<dbReference type="GO" id="GO:0008804">
    <property type="term" value="F:carbamate kinase activity"/>
    <property type="evidence" value="ECO:0007669"/>
    <property type="project" value="UniProtKB-UniRule"/>
</dbReference>
<dbReference type="InterPro" id="IPR036393">
    <property type="entry name" value="AceGlu_kinase-like_sf"/>
</dbReference>
<reference evidence="9" key="2">
    <citation type="submission" date="2017-09" db="EMBL/GenBank/DDBJ databases">
        <title>FDA dAtabase for Regulatory Grade micrObial Sequences (FDA-ARGOS): Supporting development and validation of Infectious Disease Dx tests.</title>
        <authorList>
            <person name="Minogue T."/>
            <person name="Wolcott M."/>
            <person name="Wasieloski L."/>
            <person name="Aguilar W."/>
            <person name="Moore D."/>
            <person name="Tallon L."/>
            <person name="Sadzewicz L."/>
            <person name="Ott S."/>
            <person name="Zhao X."/>
            <person name="Nagaraj S."/>
            <person name="Vavikolanu K."/>
            <person name="Aluvathingal J."/>
            <person name="Nadendla S."/>
            <person name="Sichtig H."/>
        </authorList>
    </citation>
    <scope>NUCLEOTIDE SEQUENCE [LARGE SCALE GENOMIC DNA]</scope>
    <source>
        <strain evidence="9">FDAARGOS_387</strain>
    </source>
</reference>
<organism evidence="7 9">
    <name type="scientific">Budvicia aquatica</name>
    <dbReference type="NCBI Taxonomy" id="82979"/>
    <lineage>
        <taxon>Bacteria</taxon>
        <taxon>Pseudomonadati</taxon>
        <taxon>Pseudomonadota</taxon>
        <taxon>Gammaproteobacteria</taxon>
        <taxon>Enterobacterales</taxon>
        <taxon>Budviciaceae</taxon>
        <taxon>Budvicia</taxon>
    </lineage>
</organism>
<dbReference type="GO" id="GO:0019546">
    <property type="term" value="P:L-arginine deiminase pathway"/>
    <property type="evidence" value="ECO:0007669"/>
    <property type="project" value="TreeGrafter"/>
</dbReference>
<sequence>MDIENKKYKTLVLALGGNALLQRNEVLSADNQYKNIAAVAKVVKVLSEDYNVVIVHGNGPQVGLLSLQNLAYEETPAYPLDILVAETQGMLGYMITQSLGQEQGMPPVSSVLTRVLVDTNDAAFQDPTKFIGPVYNEQEAVEMAQRYGWTMKEDGKYIRRVVPSPMPKRILDLDAINALLNMRHVVVCNGGGGVPVVNNGDSGFSGIEAVIDKDFSAALLASELNADCLLVLTDADAVYQDWGTPNQRALRDVTAQELKPFAIADGSMGPKAQAVIGYVEKSGNPAYIGALHDAAQILKGEKGTKIHL</sequence>
<dbReference type="FunFam" id="3.40.1160.10:FF:000007">
    <property type="entry name" value="Carbamate kinase"/>
    <property type="match status" value="1"/>
</dbReference>
<dbReference type="Pfam" id="PF00696">
    <property type="entry name" value="AA_kinase"/>
    <property type="match status" value="1"/>
</dbReference>
<gene>
    <name evidence="8" type="primary">arcC1_3</name>
    <name evidence="7" type="ORF">CRN84_14265</name>
    <name evidence="8" type="ORF">NCTC12282_04032</name>
</gene>
<keyword evidence="3 5" id="KW-0418">Kinase</keyword>
<evidence type="ECO:0000256" key="2">
    <source>
        <dbReference type="ARBA" id="ARBA00022679"/>
    </source>
</evidence>
<dbReference type="AlphaFoldDB" id="A0A2C6DMH2"/>
<evidence type="ECO:0000313" key="8">
    <source>
        <dbReference type="EMBL" id="VFS49599.1"/>
    </source>
</evidence>
<reference evidence="7" key="1">
    <citation type="submission" date="2017-09" db="EMBL/GenBank/DDBJ databases">
        <title>FDA dAtabase for Regulatory Grade micrObial Sequences (FDA-ARGOS): Supporting development and validation of Infectious Disease Dx tests.</title>
        <authorList>
            <person name="Minogue T."/>
            <person name="Wolcott M."/>
            <person name="Wasieloski L."/>
            <person name="Aguilar W."/>
            <person name="Moore D."/>
            <person name="Tallon L.J."/>
            <person name="Sadzewicz L."/>
            <person name="Ott S."/>
            <person name="Zhao X."/>
            <person name="Nagaraj S."/>
            <person name="Vavikolanu K."/>
            <person name="Aluvathingal J."/>
            <person name="Nadendla S."/>
            <person name="Sichtig H."/>
        </authorList>
    </citation>
    <scope>NUCLEOTIDE SEQUENCE</scope>
    <source>
        <strain evidence="7">FDAARGOS_387</strain>
    </source>
</reference>
<evidence type="ECO:0000313" key="7">
    <source>
        <dbReference type="EMBL" id="PHI30417.1"/>
    </source>
</evidence>
<dbReference type="SUPFAM" id="SSF53633">
    <property type="entry name" value="Carbamate kinase-like"/>
    <property type="match status" value="1"/>
</dbReference>
<feature type="domain" description="Aspartate/glutamate/uridylate kinase" evidence="6">
    <location>
        <begin position="9"/>
        <end position="288"/>
    </location>
</feature>
<evidence type="ECO:0000256" key="4">
    <source>
        <dbReference type="NCBIfam" id="TIGR00746"/>
    </source>
</evidence>
<proteinExistence type="inferred from homology"/>
<dbReference type="NCBIfam" id="NF009008">
    <property type="entry name" value="PRK12354.1"/>
    <property type="match status" value="1"/>
</dbReference>
<keyword evidence="9" id="KW-1185">Reference proteome</keyword>
<dbReference type="PANTHER" id="PTHR30409">
    <property type="entry name" value="CARBAMATE KINASE"/>
    <property type="match status" value="1"/>
</dbReference>
<dbReference type="NCBIfam" id="NF006926">
    <property type="entry name" value="PRK09411.1"/>
    <property type="match status" value="1"/>
</dbReference>
<dbReference type="PRINTS" id="PR01469">
    <property type="entry name" value="CARBMTKINASE"/>
</dbReference>
<dbReference type="PANTHER" id="PTHR30409:SF1">
    <property type="entry name" value="CARBAMATE KINASE-RELATED"/>
    <property type="match status" value="1"/>
</dbReference>
<dbReference type="InterPro" id="IPR001048">
    <property type="entry name" value="Asp/Glu/Uridylate_kinase"/>
</dbReference>